<proteinExistence type="predicted"/>
<keyword evidence="2" id="KW-1185">Reference proteome</keyword>
<dbReference type="Proteomes" id="UP000298781">
    <property type="component" value="Chromosome"/>
</dbReference>
<name>A0A4D7B4Y3_9HYPH</name>
<dbReference type="KEGG" id="pstg:E8M01_13500"/>
<organism evidence="1 2">
    <name type="scientific">Phreatobacter stygius</name>
    <dbReference type="NCBI Taxonomy" id="1940610"/>
    <lineage>
        <taxon>Bacteria</taxon>
        <taxon>Pseudomonadati</taxon>
        <taxon>Pseudomonadota</taxon>
        <taxon>Alphaproteobacteria</taxon>
        <taxon>Hyphomicrobiales</taxon>
        <taxon>Phreatobacteraceae</taxon>
        <taxon>Phreatobacter</taxon>
    </lineage>
</organism>
<dbReference type="AlphaFoldDB" id="A0A4D7B4Y3"/>
<accession>A0A4D7B4Y3</accession>
<evidence type="ECO:0000313" key="2">
    <source>
        <dbReference type="Proteomes" id="UP000298781"/>
    </source>
</evidence>
<dbReference type="OrthoDB" id="8420544at2"/>
<gene>
    <name evidence="1" type="ORF">E8M01_13500</name>
</gene>
<dbReference type="RefSeq" id="WP_136960589.1">
    <property type="nucleotide sequence ID" value="NZ_CP039690.1"/>
</dbReference>
<sequence length="90" mass="10396">MGKAQLDMFSGQDDLFPVAPTSYRADPDRVRRRLERILAELKAAGSMPWDTEKRRYHQTVVPQMTLWLPEGEAAQFRLVFDTEMARLGEV</sequence>
<dbReference type="EMBL" id="CP039690">
    <property type="protein sequence ID" value="QCI65140.1"/>
    <property type="molecule type" value="Genomic_DNA"/>
</dbReference>
<evidence type="ECO:0000313" key="1">
    <source>
        <dbReference type="EMBL" id="QCI65140.1"/>
    </source>
</evidence>
<reference evidence="1 2" key="1">
    <citation type="submission" date="2019-04" db="EMBL/GenBank/DDBJ databases">
        <title>Phreatobacter aquaticus sp. nov.</title>
        <authorList>
            <person name="Choi A."/>
        </authorList>
    </citation>
    <scope>NUCLEOTIDE SEQUENCE [LARGE SCALE GENOMIC DNA]</scope>
    <source>
        <strain evidence="1 2">KCTC 52518</strain>
    </source>
</reference>
<protein>
    <submittedName>
        <fullName evidence="1">Uncharacterized protein</fullName>
    </submittedName>
</protein>